<dbReference type="PANTHER" id="PTHR42928:SF5">
    <property type="entry name" value="BLR1237 PROTEIN"/>
    <property type="match status" value="1"/>
</dbReference>
<dbReference type="PANTHER" id="PTHR42928">
    <property type="entry name" value="TRICARBOXYLATE-BINDING PROTEIN"/>
    <property type="match status" value="1"/>
</dbReference>
<dbReference type="EMBL" id="NPEU01000008">
    <property type="protein sequence ID" value="RAI41871.1"/>
    <property type="molecule type" value="Genomic_DNA"/>
</dbReference>
<protein>
    <recommendedName>
        <fullName evidence="5">ABC transporter substrate-binding protein</fullName>
    </recommendedName>
</protein>
<organism evidence="3 4">
    <name type="scientific">Rhodoplanes elegans</name>
    <dbReference type="NCBI Taxonomy" id="29408"/>
    <lineage>
        <taxon>Bacteria</taxon>
        <taxon>Pseudomonadati</taxon>
        <taxon>Pseudomonadota</taxon>
        <taxon>Alphaproteobacteria</taxon>
        <taxon>Hyphomicrobiales</taxon>
        <taxon>Nitrobacteraceae</taxon>
        <taxon>Rhodoplanes</taxon>
    </lineage>
</organism>
<evidence type="ECO:0000313" key="3">
    <source>
        <dbReference type="EMBL" id="RAI41871.1"/>
    </source>
</evidence>
<keyword evidence="2" id="KW-0732">Signal</keyword>
<name>A0A327KU65_9BRAD</name>
<keyword evidence="4" id="KW-1185">Reference proteome</keyword>
<dbReference type="CDD" id="cd13578">
    <property type="entry name" value="PBP2_Bug27"/>
    <property type="match status" value="1"/>
</dbReference>
<dbReference type="InterPro" id="IPR005064">
    <property type="entry name" value="BUG"/>
</dbReference>
<evidence type="ECO:0000313" key="4">
    <source>
        <dbReference type="Proteomes" id="UP000248863"/>
    </source>
</evidence>
<dbReference type="PIRSF" id="PIRSF017082">
    <property type="entry name" value="YflP"/>
    <property type="match status" value="1"/>
</dbReference>
<dbReference type="AlphaFoldDB" id="A0A327KU65"/>
<comment type="caution">
    <text evidence="3">The sequence shown here is derived from an EMBL/GenBank/DDBJ whole genome shotgun (WGS) entry which is preliminary data.</text>
</comment>
<dbReference type="Gene3D" id="3.40.190.10">
    <property type="entry name" value="Periplasmic binding protein-like II"/>
    <property type="match status" value="1"/>
</dbReference>
<proteinExistence type="inferred from homology"/>
<evidence type="ECO:0000256" key="1">
    <source>
        <dbReference type="ARBA" id="ARBA00006987"/>
    </source>
</evidence>
<dbReference type="SUPFAM" id="SSF53850">
    <property type="entry name" value="Periplasmic binding protein-like II"/>
    <property type="match status" value="1"/>
</dbReference>
<dbReference type="Gene3D" id="3.40.190.150">
    <property type="entry name" value="Bordetella uptake gene, domain 1"/>
    <property type="match status" value="1"/>
</dbReference>
<dbReference type="Pfam" id="PF03401">
    <property type="entry name" value="TctC"/>
    <property type="match status" value="1"/>
</dbReference>
<sequence>MFRNALAACAVLSALAVSGPAATGPAMAGPNGDAYPSRTITVVVPVPAGGSVDGVARILAHKLQESLGVSVIVENRAGGAGGTVGAGSVAKSAADGYTLLLHASLHVGAPFLFKNVPYDVTKDFTPITLVASGPLIVSTAPNVPANTLKEFFDLVRKEPSKYTFATSGFGAAGHLAVELLKHEANVDALVIAYRGATPMLADLMSGQIQLVADPMVASLPLVQAGKIKALAITSLERSKAAPDIPTVAESGMNPLDFGSWYGLWAPKNLPPEITAKLQEVSAKVLADEDTKRRFAVLGFEPIGSSTEAFKTFIADETARTEKIIKDAMIKSQ</sequence>
<dbReference type="OrthoDB" id="8196049at2"/>
<feature type="chain" id="PRO_5016370598" description="ABC transporter substrate-binding protein" evidence="2">
    <location>
        <begin position="29"/>
        <end position="332"/>
    </location>
</feature>
<evidence type="ECO:0008006" key="5">
    <source>
        <dbReference type="Google" id="ProtNLM"/>
    </source>
</evidence>
<dbReference type="InterPro" id="IPR042100">
    <property type="entry name" value="Bug_dom1"/>
</dbReference>
<gene>
    <name evidence="3" type="ORF">CH338_01800</name>
</gene>
<comment type="similarity">
    <text evidence="1">Belongs to the UPF0065 (bug) family.</text>
</comment>
<reference evidence="3 4" key="1">
    <citation type="submission" date="2017-07" db="EMBL/GenBank/DDBJ databases">
        <title>Draft Genome Sequences of Select Purple Nonsulfur Bacteria.</title>
        <authorList>
            <person name="Lasarre B."/>
            <person name="Mckinlay J.B."/>
        </authorList>
    </citation>
    <scope>NUCLEOTIDE SEQUENCE [LARGE SCALE GENOMIC DNA]</scope>
    <source>
        <strain evidence="3 4">DSM 11907</strain>
    </source>
</reference>
<dbReference type="Proteomes" id="UP000248863">
    <property type="component" value="Unassembled WGS sequence"/>
</dbReference>
<feature type="signal peptide" evidence="2">
    <location>
        <begin position="1"/>
        <end position="28"/>
    </location>
</feature>
<accession>A0A327KU65</accession>
<evidence type="ECO:0000256" key="2">
    <source>
        <dbReference type="SAM" id="SignalP"/>
    </source>
</evidence>